<dbReference type="Pfam" id="PF13715">
    <property type="entry name" value="CarbopepD_reg_2"/>
    <property type="match status" value="1"/>
</dbReference>
<evidence type="ECO:0000313" key="12">
    <source>
        <dbReference type="EMBL" id="MBG8553445.1"/>
    </source>
</evidence>
<dbReference type="InterPro" id="IPR008969">
    <property type="entry name" value="CarboxyPept-like_regulatory"/>
</dbReference>
<dbReference type="Pfam" id="PF00593">
    <property type="entry name" value="TonB_dep_Rec_b-barrel"/>
    <property type="match status" value="1"/>
</dbReference>
<dbReference type="PROSITE" id="PS51257">
    <property type="entry name" value="PROKAR_LIPOPROTEIN"/>
    <property type="match status" value="1"/>
</dbReference>
<dbReference type="Gene3D" id="2.60.40.1120">
    <property type="entry name" value="Carboxypeptidase-like, regulatory domain"/>
    <property type="match status" value="1"/>
</dbReference>
<dbReference type="InterPro" id="IPR000531">
    <property type="entry name" value="Beta-barrel_TonB"/>
</dbReference>
<evidence type="ECO:0000256" key="2">
    <source>
        <dbReference type="ARBA" id="ARBA00022448"/>
    </source>
</evidence>
<dbReference type="InterPro" id="IPR039426">
    <property type="entry name" value="TonB-dep_rcpt-like"/>
</dbReference>
<dbReference type="Proteomes" id="UP000601099">
    <property type="component" value="Unassembled WGS sequence"/>
</dbReference>
<dbReference type="SUPFAM" id="SSF56935">
    <property type="entry name" value="Porins"/>
    <property type="match status" value="1"/>
</dbReference>
<dbReference type="EMBL" id="JADWYK010000003">
    <property type="protein sequence ID" value="MBG8553445.1"/>
    <property type="molecule type" value="Genomic_DNA"/>
</dbReference>
<evidence type="ECO:0000256" key="4">
    <source>
        <dbReference type="ARBA" id="ARBA00022692"/>
    </source>
</evidence>
<evidence type="ECO:0000259" key="11">
    <source>
        <dbReference type="Pfam" id="PF07715"/>
    </source>
</evidence>
<dbReference type="InterPro" id="IPR012910">
    <property type="entry name" value="Plug_dom"/>
</dbReference>
<dbReference type="Gene3D" id="2.40.170.20">
    <property type="entry name" value="TonB-dependent receptor, beta-barrel domain"/>
    <property type="match status" value="1"/>
</dbReference>
<keyword evidence="12" id="KW-0675">Receptor</keyword>
<protein>
    <submittedName>
        <fullName evidence="12">TonB-dependent receptor</fullName>
    </submittedName>
</protein>
<comment type="similarity">
    <text evidence="8 9">Belongs to the TonB-dependent receptor family.</text>
</comment>
<dbReference type="InterPro" id="IPR036942">
    <property type="entry name" value="Beta-barrel_TonB_sf"/>
</dbReference>
<evidence type="ECO:0000256" key="8">
    <source>
        <dbReference type="PROSITE-ProRule" id="PRU01360"/>
    </source>
</evidence>
<reference evidence="12 13" key="1">
    <citation type="submission" date="2020-11" db="EMBL/GenBank/DDBJ databases">
        <title>Hymenobacter sp.</title>
        <authorList>
            <person name="Kim M.K."/>
        </authorList>
    </citation>
    <scope>NUCLEOTIDE SEQUENCE [LARGE SCALE GENOMIC DNA]</scope>
    <source>
        <strain evidence="12 13">BT594</strain>
    </source>
</reference>
<dbReference type="InterPro" id="IPR023996">
    <property type="entry name" value="TonB-dep_OMP_SusC/RagA"/>
</dbReference>
<feature type="domain" description="TonB-dependent receptor-like beta-barrel" evidence="10">
    <location>
        <begin position="442"/>
        <end position="1005"/>
    </location>
</feature>
<evidence type="ECO:0000256" key="5">
    <source>
        <dbReference type="ARBA" id="ARBA00023077"/>
    </source>
</evidence>
<evidence type="ECO:0000256" key="9">
    <source>
        <dbReference type="RuleBase" id="RU003357"/>
    </source>
</evidence>
<keyword evidence="5 9" id="KW-0798">TonB box</keyword>
<evidence type="ECO:0000256" key="6">
    <source>
        <dbReference type="ARBA" id="ARBA00023136"/>
    </source>
</evidence>
<comment type="subcellular location">
    <subcellularLocation>
        <location evidence="1 8">Cell outer membrane</location>
        <topology evidence="1 8">Multi-pass membrane protein</topology>
    </subcellularLocation>
</comment>
<keyword evidence="2 8" id="KW-0813">Transport</keyword>
<evidence type="ECO:0000313" key="13">
    <source>
        <dbReference type="Proteomes" id="UP000601099"/>
    </source>
</evidence>
<dbReference type="Gene3D" id="2.170.130.10">
    <property type="entry name" value="TonB-dependent receptor, plug domain"/>
    <property type="match status" value="1"/>
</dbReference>
<dbReference type="RefSeq" id="WP_196954455.1">
    <property type="nucleotide sequence ID" value="NZ_JADWYK010000003.1"/>
</dbReference>
<evidence type="ECO:0000256" key="3">
    <source>
        <dbReference type="ARBA" id="ARBA00022452"/>
    </source>
</evidence>
<keyword evidence="6 8" id="KW-0472">Membrane</keyword>
<dbReference type="NCBIfam" id="TIGR04056">
    <property type="entry name" value="OMP_RagA_SusC"/>
    <property type="match status" value="1"/>
</dbReference>
<organism evidence="12 13">
    <name type="scientific">Hymenobacter guriensis</name>
    <dbReference type="NCBI Taxonomy" id="2793065"/>
    <lineage>
        <taxon>Bacteria</taxon>
        <taxon>Pseudomonadati</taxon>
        <taxon>Bacteroidota</taxon>
        <taxon>Cytophagia</taxon>
        <taxon>Cytophagales</taxon>
        <taxon>Hymenobacteraceae</taxon>
        <taxon>Hymenobacter</taxon>
    </lineage>
</organism>
<dbReference type="PROSITE" id="PS52016">
    <property type="entry name" value="TONB_DEPENDENT_REC_3"/>
    <property type="match status" value="1"/>
</dbReference>
<dbReference type="SUPFAM" id="SSF49464">
    <property type="entry name" value="Carboxypeptidase regulatory domain-like"/>
    <property type="match status" value="1"/>
</dbReference>
<dbReference type="NCBIfam" id="TIGR04057">
    <property type="entry name" value="SusC_RagA_signa"/>
    <property type="match status" value="1"/>
</dbReference>
<evidence type="ECO:0000259" key="10">
    <source>
        <dbReference type="Pfam" id="PF00593"/>
    </source>
</evidence>
<keyword evidence="4 8" id="KW-0812">Transmembrane</keyword>
<keyword evidence="3 8" id="KW-1134">Transmembrane beta strand</keyword>
<proteinExistence type="inferred from homology"/>
<keyword evidence="13" id="KW-1185">Reference proteome</keyword>
<comment type="caution">
    <text evidence="12">The sequence shown here is derived from an EMBL/GenBank/DDBJ whole genome shotgun (WGS) entry which is preliminary data.</text>
</comment>
<dbReference type="Pfam" id="PF07715">
    <property type="entry name" value="Plug"/>
    <property type="match status" value="1"/>
</dbReference>
<dbReference type="InterPro" id="IPR037066">
    <property type="entry name" value="Plug_dom_sf"/>
</dbReference>
<dbReference type="InterPro" id="IPR023997">
    <property type="entry name" value="TonB-dep_OMP_SusC/RagA_CS"/>
</dbReference>
<gene>
    <name evidence="12" type="ORF">I5L79_07800</name>
</gene>
<feature type="domain" description="TonB-dependent receptor plug" evidence="11">
    <location>
        <begin position="153"/>
        <end position="262"/>
    </location>
</feature>
<evidence type="ECO:0000256" key="7">
    <source>
        <dbReference type="ARBA" id="ARBA00023237"/>
    </source>
</evidence>
<name>A0ABS0L003_9BACT</name>
<evidence type="ECO:0000256" key="1">
    <source>
        <dbReference type="ARBA" id="ARBA00004571"/>
    </source>
</evidence>
<sequence>MRQHYPFQHRSPQPLLQWIPWLASTGLGCRAFASKLLLLLVLACTATIGTAYAQTGSVSGRVLDEKQVGIPGATVLVEGTSLGSSTNADGTYTVQNVPAGGHNLVISFVGFNTLKKAITVVAGQNLAMADVALLENANLLNEAVVIGYGTVAKSDVTGSVASLKGSDLNRTPASSVDQLLQGKIAGVQVVVPSGEPGAGATVRIRGASSINGSNSPLLVVDGYPWGEAGNLKQINPDDIESIEVLKDASASAIYGSRGANGVILVTTKKGKAGKTRITLSTLNTISTLPSKLDVWSDPVDVAVIDNEARQNAGLTPLFTGQDYLGTYYPSVAELRGEDPNKPKWPTRTYWPDEVYRNPFSQSYTLTGSGGNEQTKFSVSGNYYKEEGLAIKNYYDRYNGRLNLEQKLLNNVTTGVNLILTHTQRTGGGLSADRSPVFPIYNADGTYFKIGPRDFGNPIAYANEVLNKSKTIDVLGTLFLSWDITNWLNFRTQVSDKYGNSVGDVYEPRDITGTGYLFNGYGVIDNYNGNELLNENYFTFNKNLGTAHNLNIVAGYTTQNFTVRTSRLEGRGFINDALRNENLNTAKTQYTTNGQTKSLLNSFIGRVNYSLLDRYLFTFTGRADGSSKFGANNKWAFFPSAALGWKLHEEGFLRDVSAVTEAKLRLSYGLTGNQGISPYQTLDRLGSGRYFTGGEFQTGFGPGTFGYDGYNKIWEGVPNPDLRWETTSQLNAGLDLGLFNQRLTLSADYYYKRTSDLLRQTYITPSSGYDRLWINDGEIENKGFELGVNTNILEGPVQWSIGGNFTLNRNKLLSMGEDNFVWNGSSIEMLRAPLNAFIVNEPINVFYGYKTDGIIQTVEEGQAAGLTGDMAKPGEIKYVDLNRDGVVDDKDRTIIGNPNPKFLYSLNTSVSSHGVDLSAQLYGVYGNDVFDFRKFSPSRQLQRWTPDNPTNEYPSVNANRAYYGSDWFVTKGSFLRVQNVTLGYNFKSNFVKGIESLRIYFSGNNLYNFTKYHTGFDPEVPANGQQFGSYPRPRAFSLGVNLGI</sequence>
<keyword evidence="7 8" id="KW-0998">Cell outer membrane</keyword>
<accession>A0ABS0L003</accession>